<feature type="compositionally biased region" description="Basic and acidic residues" evidence="1">
    <location>
        <begin position="31"/>
        <end position="40"/>
    </location>
</feature>
<dbReference type="InterPro" id="IPR048494">
    <property type="entry name" value="Dit-like_N"/>
</dbReference>
<feature type="domain" description="Dit-like phage tail protein N-terminal" evidence="2">
    <location>
        <begin position="21"/>
        <end position="165"/>
    </location>
</feature>
<gene>
    <name evidence="3" type="ORF">ABK905_00510</name>
</gene>
<name>A0AAU7QC06_9GAMM</name>
<organism evidence="3">
    <name type="scientific">Acerihabitans sp. KWT182</name>
    <dbReference type="NCBI Taxonomy" id="3157919"/>
    <lineage>
        <taxon>Bacteria</taxon>
        <taxon>Pseudomonadati</taxon>
        <taxon>Pseudomonadota</taxon>
        <taxon>Gammaproteobacteria</taxon>
        <taxon>Enterobacterales</taxon>
        <taxon>Pectobacteriaceae</taxon>
        <taxon>Acerihabitans</taxon>
    </lineage>
</organism>
<proteinExistence type="predicted"/>
<evidence type="ECO:0000256" key="1">
    <source>
        <dbReference type="SAM" id="MobiDB-lite"/>
    </source>
</evidence>
<evidence type="ECO:0000313" key="3">
    <source>
        <dbReference type="EMBL" id="XBS69906.1"/>
    </source>
</evidence>
<feature type="region of interest" description="Disordered" evidence="1">
    <location>
        <begin position="31"/>
        <end position="53"/>
    </location>
</feature>
<reference evidence="3" key="1">
    <citation type="submission" date="2024-06" db="EMBL/GenBank/DDBJ databases">
        <authorList>
            <person name="Coelho C."/>
            <person name="Bento M."/>
            <person name="Garcia E."/>
            <person name="Camelo A."/>
            <person name="Brandao I."/>
            <person name="Espirito Santo C."/>
            <person name="Trovao J."/>
            <person name="Verissimo A."/>
            <person name="Costa J."/>
            <person name="Tiago I."/>
        </authorList>
    </citation>
    <scope>NUCLEOTIDE SEQUENCE</scope>
    <source>
        <strain evidence="3">KWT182</strain>
    </source>
</reference>
<dbReference type="AlphaFoldDB" id="A0AAU7QC06"/>
<dbReference type="EMBL" id="CP157947">
    <property type="protein sequence ID" value="XBS69906.1"/>
    <property type="molecule type" value="Genomic_DNA"/>
</dbReference>
<protein>
    <submittedName>
        <fullName evidence="3">Phage baseplate protein</fullName>
    </submittedName>
</protein>
<dbReference type="Pfam" id="PF21821">
    <property type="entry name" value="Dit_like"/>
    <property type="match status" value="1"/>
</dbReference>
<evidence type="ECO:0000259" key="2">
    <source>
        <dbReference type="Pfam" id="PF21821"/>
    </source>
</evidence>
<accession>A0AAU7QC06</accession>
<sequence>MDILSAIFNQPSRKIGTLVPSVVISEKHSDQLEITEHPVERPTTQGGNGTGASASGAGFVADHAYRRPSEVTMELGFAGGGSLLDFTDTTSNGLSLGLSPKETYQKILDMQSNREPIDVITGKRTYSNMLIRAIEVTTDKTSENVLMCVLTLREVIITQTQNIQVADKSNMTLGVTTSAVQNTGTKTAKPVDESLLLQGKNFIVSHFKG</sequence>